<dbReference type="GeneID" id="28726584"/>
<dbReference type="Pfam" id="PF12341">
    <property type="entry name" value="Mcl1_mid"/>
    <property type="match status" value="1"/>
</dbReference>
<feature type="domain" description="WDHD1/CFT4 helical bundle" evidence="8">
    <location>
        <begin position="744"/>
        <end position="844"/>
    </location>
</feature>
<keyword evidence="2 5" id="KW-0853">WD repeat</keyword>
<feature type="repeat" description="WD" evidence="5">
    <location>
        <begin position="266"/>
        <end position="307"/>
    </location>
</feature>
<dbReference type="GO" id="GO:0000278">
    <property type="term" value="P:mitotic cell cycle"/>
    <property type="evidence" value="ECO:0007669"/>
    <property type="project" value="TreeGrafter"/>
</dbReference>
<dbReference type="GO" id="GO:0006281">
    <property type="term" value="P:DNA repair"/>
    <property type="evidence" value="ECO:0007669"/>
    <property type="project" value="TreeGrafter"/>
</dbReference>
<gene>
    <name evidence="10" type="ORF">Malapachy_0177</name>
</gene>
<protein>
    <submittedName>
        <fullName evidence="10">Sepb protein</fullName>
    </submittedName>
</protein>
<evidence type="ECO:0000259" key="7">
    <source>
        <dbReference type="Pfam" id="PF12341"/>
    </source>
</evidence>
<evidence type="ECO:0000256" key="5">
    <source>
        <dbReference type="PROSITE-ProRule" id="PRU00221"/>
    </source>
</evidence>
<keyword evidence="3" id="KW-0677">Repeat</keyword>
<dbReference type="InterPro" id="IPR022100">
    <property type="entry name" value="WDHD1/CFT4_beta-prop_2nd"/>
</dbReference>
<dbReference type="InterPro" id="IPR001680">
    <property type="entry name" value="WD40_rpt"/>
</dbReference>
<dbReference type="PANTHER" id="PTHR19932">
    <property type="entry name" value="WD REPEAT AND HMG-BOX DNA BINDING PROTEIN"/>
    <property type="match status" value="1"/>
</dbReference>
<dbReference type="SUPFAM" id="SSF50978">
    <property type="entry name" value="WD40 repeat-like"/>
    <property type="match status" value="1"/>
</dbReference>
<dbReference type="PANTHER" id="PTHR19932:SF10">
    <property type="entry name" value="WD REPEAT AND HMG-BOX DNA-BINDING PROTEIN 1"/>
    <property type="match status" value="1"/>
</dbReference>
<dbReference type="SMART" id="SM00320">
    <property type="entry name" value="WD40"/>
    <property type="match status" value="6"/>
</dbReference>
<keyword evidence="4" id="KW-0539">Nucleus</keyword>
<evidence type="ECO:0000256" key="6">
    <source>
        <dbReference type="SAM" id="MobiDB-lite"/>
    </source>
</evidence>
<evidence type="ECO:0000256" key="3">
    <source>
        <dbReference type="ARBA" id="ARBA00022737"/>
    </source>
</evidence>
<feature type="compositionally biased region" description="Basic and acidic residues" evidence="6">
    <location>
        <begin position="990"/>
        <end position="1012"/>
    </location>
</feature>
<dbReference type="InterPro" id="IPR057646">
    <property type="entry name" value="WD40_WDHD1_1st"/>
</dbReference>
<dbReference type="VEuPathDB" id="FungiDB:Malapachy_0177"/>
<name>A0A0M8MN77_9BASI</name>
<dbReference type="InterPro" id="IPR019775">
    <property type="entry name" value="WD40_repeat_CS"/>
</dbReference>
<evidence type="ECO:0000313" key="11">
    <source>
        <dbReference type="Proteomes" id="UP000037751"/>
    </source>
</evidence>
<feature type="compositionally biased region" description="Acidic residues" evidence="6">
    <location>
        <begin position="375"/>
        <end position="386"/>
    </location>
</feature>
<feature type="domain" description="WDHD1 first WD40" evidence="9">
    <location>
        <begin position="12"/>
        <end position="335"/>
    </location>
</feature>
<evidence type="ECO:0000259" key="8">
    <source>
        <dbReference type="Pfam" id="PF20946"/>
    </source>
</evidence>
<dbReference type="GO" id="GO:0006261">
    <property type="term" value="P:DNA-templated DNA replication"/>
    <property type="evidence" value="ECO:0007669"/>
    <property type="project" value="TreeGrafter"/>
</dbReference>
<evidence type="ECO:0000256" key="4">
    <source>
        <dbReference type="ARBA" id="ARBA00023242"/>
    </source>
</evidence>
<keyword evidence="11" id="KW-1185">Reference proteome</keyword>
<organism evidence="10 11">
    <name type="scientific">Malassezia pachydermatis</name>
    <dbReference type="NCBI Taxonomy" id="77020"/>
    <lineage>
        <taxon>Eukaryota</taxon>
        <taxon>Fungi</taxon>
        <taxon>Dikarya</taxon>
        <taxon>Basidiomycota</taxon>
        <taxon>Ustilaginomycotina</taxon>
        <taxon>Malasseziomycetes</taxon>
        <taxon>Malasseziales</taxon>
        <taxon>Malasseziaceae</taxon>
        <taxon>Malassezia</taxon>
    </lineage>
</organism>
<dbReference type="PROSITE" id="PS50082">
    <property type="entry name" value="WD_REPEATS_2"/>
    <property type="match status" value="2"/>
</dbReference>
<dbReference type="Pfam" id="PF20946">
    <property type="entry name" value="Ctf4_C"/>
    <property type="match status" value="1"/>
</dbReference>
<evidence type="ECO:0000256" key="2">
    <source>
        <dbReference type="ARBA" id="ARBA00022574"/>
    </source>
</evidence>
<dbReference type="GO" id="GO:0043596">
    <property type="term" value="C:nuclear replication fork"/>
    <property type="evidence" value="ECO:0007669"/>
    <property type="project" value="TreeGrafter"/>
</dbReference>
<dbReference type="AlphaFoldDB" id="A0A0M8MN77"/>
<feature type="compositionally biased region" description="Low complexity" evidence="6">
    <location>
        <begin position="947"/>
        <end position="965"/>
    </location>
</feature>
<dbReference type="InterPro" id="IPR036322">
    <property type="entry name" value="WD40_repeat_dom_sf"/>
</dbReference>
<dbReference type="PROSITE" id="PS00678">
    <property type="entry name" value="WD_REPEATS_1"/>
    <property type="match status" value="1"/>
</dbReference>
<dbReference type="EMBL" id="LGAV01000006">
    <property type="protein sequence ID" value="KOS13497.1"/>
    <property type="molecule type" value="Genomic_DNA"/>
</dbReference>
<dbReference type="Pfam" id="PF24817">
    <property type="entry name" value="WD40_WDHD1_1st"/>
    <property type="match status" value="1"/>
</dbReference>
<sequence length="1036" mass="111564">MSLLGDDLPVQVTHIPGITRVRYVQGSQQECRLVTAGEDQLVRILPAEVTATDVAPLVIEDASEPVSWVDADASHLITASVDGAVRLYCHTSEPNTTHPSSPELVHVVRREVLPVRCAALEKANDSPRVAVCSDELLIRVVNASDPRSITLLTGHTRGVRAATWSPGLPLLVSCGCDGDIRVWDMSGLEGACVKVLPNLLPALRPESELSSHVCWRPDGQLMAVPLKTQEIGLLHTPTSMSHISQPDAWKTIGTLGPSSGTISAEQQAPSGLISAMAFCPNGRYLAAATEDMQVTIWAMDSMKVVRTRKAEALVTGLSWHPSKDVLAWTDMQGQLVRWEGVLGASLPNPFEGVPLSVVTDDVVPLEDDLDDLFDDTLLDEEEPEDEAPSRTVRSRRLPTAHASSLLRQSAFQPSSTPMVSQRQYLAVSSIGTLVSIDQDTHQTVVFESYDTSTRRNFRFTDHYGYKVASMAPQGILFACPAESGSPSTLFFRPFDDDPGIQAEWSVNLPTGENAEIVALGGVPNVGSRADVLDGPTGLVDESQTSAATAIVATSRGFLRFFGQSGMQRYVWALGQPIVTMAACAQSVLVVCQGSSLSPAHVQLTYMVIELQQFTIMQQGHVPLSGGATLAWAGFNELGIPALYDTSGMLYTLDRAWRPNQGRWVPALDTVVALTPKHAEAQAEDEEGVAPRLHCWPIGLTATHLLGLLLPASQKHPQPTGPRPLVQELELHISMAQRDSASAPLEEAALRGALLAGAIRDARAATGLELVAQRLPSSSDPDVLDMEADKSLLQLIQLACKADKYGRALDATRALHTEATLNAALKIADFFHLPSLADRMEQIRAPMAVRQQFAQDMVDRACGTDALLRNVARISVPTPMAEAPPPVQGQARAALQQEGFASQPRRSTSASTLAREGLAHQQAPDPSSPPPSSLPTSEWSQPPTVSESAPSTVPDTVTPSPATAPTRPNPFARTHSVAKERQLQKSQSFFDRVDAPSKRKNEEETSQRSEKRSASRQSTLASFAYQGTSSHSTDDTS</sequence>
<feature type="compositionally biased region" description="Polar residues" evidence="6">
    <location>
        <begin position="1014"/>
        <end position="1030"/>
    </location>
</feature>
<feature type="region of interest" description="Disordered" evidence="6">
    <location>
        <begin position="375"/>
        <end position="395"/>
    </location>
</feature>
<reference evidence="10 11" key="1">
    <citation type="submission" date="2015-07" db="EMBL/GenBank/DDBJ databases">
        <title>Draft Genome Sequence of Malassezia furfur CBS1878 and Malassezia pachydermatis CBS1879.</title>
        <authorList>
            <person name="Triana S."/>
            <person name="Ohm R."/>
            <person name="Gonzalez A."/>
            <person name="DeCock H."/>
            <person name="Restrepo S."/>
            <person name="Celis A."/>
        </authorList>
    </citation>
    <scope>NUCLEOTIDE SEQUENCE [LARGE SCALE GENOMIC DNA]</scope>
    <source>
        <strain evidence="10 11">CBS 1879</strain>
    </source>
</reference>
<evidence type="ECO:0000313" key="10">
    <source>
        <dbReference type="EMBL" id="KOS13497.1"/>
    </source>
</evidence>
<feature type="domain" description="WDHD1/CFT4 second beta-propeller" evidence="7">
    <location>
        <begin position="410"/>
        <end position="732"/>
    </location>
</feature>
<evidence type="ECO:0000256" key="1">
    <source>
        <dbReference type="ARBA" id="ARBA00004123"/>
    </source>
</evidence>
<dbReference type="InterPro" id="IPR048591">
    <property type="entry name" value="WDHD1/CFT4_hel"/>
</dbReference>
<proteinExistence type="predicted"/>
<evidence type="ECO:0000259" key="9">
    <source>
        <dbReference type="Pfam" id="PF24817"/>
    </source>
</evidence>
<dbReference type="OrthoDB" id="427368at2759"/>
<dbReference type="Gene3D" id="2.130.10.10">
    <property type="entry name" value="YVTN repeat-like/Quinoprotein amine dehydrogenase"/>
    <property type="match status" value="2"/>
</dbReference>
<dbReference type="PROSITE" id="PS50294">
    <property type="entry name" value="WD_REPEATS_REGION"/>
    <property type="match status" value="1"/>
</dbReference>
<comment type="subcellular location">
    <subcellularLocation>
        <location evidence="1">Nucleus</location>
    </subcellularLocation>
</comment>
<dbReference type="STRING" id="77020.A0A0M8MN77"/>
<dbReference type="RefSeq" id="XP_017991129.1">
    <property type="nucleotide sequence ID" value="XM_018134709.1"/>
</dbReference>
<feature type="repeat" description="WD" evidence="5">
    <location>
        <begin position="152"/>
        <end position="186"/>
    </location>
</feature>
<dbReference type="GO" id="GO:0003682">
    <property type="term" value="F:chromatin binding"/>
    <property type="evidence" value="ECO:0007669"/>
    <property type="project" value="TreeGrafter"/>
</dbReference>
<dbReference type="InterPro" id="IPR015943">
    <property type="entry name" value="WD40/YVTN_repeat-like_dom_sf"/>
</dbReference>
<dbReference type="Proteomes" id="UP000037751">
    <property type="component" value="Unassembled WGS sequence"/>
</dbReference>
<comment type="caution">
    <text evidence="10">The sequence shown here is derived from an EMBL/GenBank/DDBJ whole genome shotgun (WGS) entry which is preliminary data.</text>
</comment>
<accession>A0A0M8MN77</accession>
<feature type="region of interest" description="Disordered" evidence="6">
    <location>
        <begin position="878"/>
        <end position="1036"/>
    </location>
</feature>